<comment type="caution">
    <text evidence="2">The sequence shown here is derived from an EMBL/GenBank/DDBJ whole genome shotgun (WGS) entry which is preliminary data.</text>
</comment>
<feature type="domain" description="Amidohydrolase-related" evidence="1">
    <location>
        <begin position="48"/>
        <end position="427"/>
    </location>
</feature>
<evidence type="ECO:0000313" key="3">
    <source>
        <dbReference type="Proteomes" id="UP000034739"/>
    </source>
</evidence>
<dbReference type="InterPro" id="IPR032466">
    <property type="entry name" value="Metal_Hydrolase"/>
</dbReference>
<dbReference type="NCBIfam" id="TIGR00857">
    <property type="entry name" value="pyrC_multi"/>
    <property type="match status" value="1"/>
</dbReference>
<dbReference type="InterPro" id="IPR011059">
    <property type="entry name" value="Metal-dep_hydrolase_composite"/>
</dbReference>
<dbReference type="PATRIC" id="fig|1618445.3.peg.798"/>
<name>A0A0G1U050_9BACT</name>
<dbReference type="GO" id="GO:0005737">
    <property type="term" value="C:cytoplasm"/>
    <property type="evidence" value="ECO:0007669"/>
    <property type="project" value="TreeGrafter"/>
</dbReference>
<gene>
    <name evidence="2" type="ORF">UY16_C0027G0016</name>
</gene>
<evidence type="ECO:0000313" key="2">
    <source>
        <dbReference type="EMBL" id="KKU87456.1"/>
    </source>
</evidence>
<dbReference type="SUPFAM" id="SSF51338">
    <property type="entry name" value="Composite domain of metallo-dependent hydrolases"/>
    <property type="match status" value="1"/>
</dbReference>
<dbReference type="Pfam" id="PF01979">
    <property type="entry name" value="Amidohydro_1"/>
    <property type="match status" value="1"/>
</dbReference>
<sequence length="451" mass="49447">MIQGITNGKFITPEGIIFGTVMVEGGKIQAIQVNKTKGHEYFDAKGGYVLPGLIETHGHLREPGLTHKEDIEHGTRAALAGGFTTIFDMPNTKPPTTTVKLLHEQIARYKEHSLCDFAINFGTSVEDIGELEGVNPKEIVGAKVFMAGHETTPTTVTRREDQSKIWEIAGRRGFPILAHAEDQELVSEREAMFQKQGRTDLLAYSEARDESVVVKACKIAVDLAIKHGTALWILHASTRGEFEAIDYARAQGVKAGGEVTGYQLFFTTDDYDRLGTRIKVSPALRSPEVNAQLWELVRAGSIDGICSEHTPHLLSEKEGDIWEAASGMPGLQETVAGFITGWVKHFGRDSLEEGLLALAKCASTNVASFFSYPQKSGVKVGNDADFVIIDVENPWKVGKEDLFTKCGWSAYEGMELVGRPVATFRRGELMYEHGRISGKSHGQWLVKGGLS</sequence>
<dbReference type="PANTHER" id="PTHR43668">
    <property type="entry name" value="ALLANTOINASE"/>
    <property type="match status" value="1"/>
</dbReference>
<dbReference type="SUPFAM" id="SSF51556">
    <property type="entry name" value="Metallo-dependent hydrolases"/>
    <property type="match status" value="1"/>
</dbReference>
<dbReference type="EMBL" id="LCOY01000027">
    <property type="protein sequence ID" value="KKU87456.1"/>
    <property type="molecule type" value="Genomic_DNA"/>
</dbReference>
<dbReference type="InterPro" id="IPR006680">
    <property type="entry name" value="Amidohydro-rel"/>
</dbReference>
<reference evidence="2 3" key="1">
    <citation type="journal article" date="2015" name="Nature">
        <title>rRNA introns, odd ribosomes, and small enigmatic genomes across a large radiation of phyla.</title>
        <authorList>
            <person name="Brown C.T."/>
            <person name="Hug L.A."/>
            <person name="Thomas B.C."/>
            <person name="Sharon I."/>
            <person name="Castelle C.J."/>
            <person name="Singh A."/>
            <person name="Wilkins M.J."/>
            <person name="Williams K.H."/>
            <person name="Banfield J.F."/>
        </authorList>
    </citation>
    <scope>NUCLEOTIDE SEQUENCE [LARGE SCALE GENOMIC DNA]</scope>
</reference>
<proteinExistence type="predicted"/>
<evidence type="ECO:0000259" key="1">
    <source>
        <dbReference type="Pfam" id="PF01979"/>
    </source>
</evidence>
<dbReference type="Proteomes" id="UP000034739">
    <property type="component" value="Unassembled WGS sequence"/>
</dbReference>
<dbReference type="Gene3D" id="3.20.20.140">
    <property type="entry name" value="Metal-dependent hydrolases"/>
    <property type="match status" value="1"/>
</dbReference>
<dbReference type="Gene3D" id="2.30.40.10">
    <property type="entry name" value="Urease, subunit C, domain 1"/>
    <property type="match status" value="1"/>
</dbReference>
<dbReference type="GO" id="GO:0006145">
    <property type="term" value="P:purine nucleobase catabolic process"/>
    <property type="evidence" value="ECO:0007669"/>
    <property type="project" value="TreeGrafter"/>
</dbReference>
<protein>
    <submittedName>
        <fullName evidence="2">Dihydroorotase</fullName>
    </submittedName>
</protein>
<dbReference type="GO" id="GO:0004038">
    <property type="term" value="F:allantoinase activity"/>
    <property type="evidence" value="ECO:0007669"/>
    <property type="project" value="TreeGrafter"/>
</dbReference>
<dbReference type="InterPro" id="IPR050138">
    <property type="entry name" value="DHOase/Allantoinase_Hydrolase"/>
</dbReference>
<organism evidence="2 3">
    <name type="scientific">Candidatus Gottesmanbacteria bacterium GW2011_GWA2_47_9</name>
    <dbReference type="NCBI Taxonomy" id="1618445"/>
    <lineage>
        <taxon>Bacteria</taxon>
        <taxon>Candidatus Gottesmaniibacteriota</taxon>
    </lineage>
</organism>
<dbReference type="PANTHER" id="PTHR43668:SF2">
    <property type="entry name" value="ALLANTOINASE"/>
    <property type="match status" value="1"/>
</dbReference>
<accession>A0A0G1U050</accession>
<dbReference type="AlphaFoldDB" id="A0A0G1U050"/>